<evidence type="ECO:0000313" key="2">
    <source>
        <dbReference type="EMBL" id="KTQ94215.1"/>
    </source>
</evidence>
<dbReference type="InterPro" id="IPR002816">
    <property type="entry name" value="TraB/PrgY/GumN_fam"/>
</dbReference>
<dbReference type="STRING" id="401562.NS365_20500"/>
<dbReference type="CDD" id="cd14789">
    <property type="entry name" value="Tiki"/>
    <property type="match status" value="1"/>
</dbReference>
<accession>A0A175R714</accession>
<comment type="caution">
    <text evidence="2">The sequence shown here is derived from an EMBL/GenBank/DDBJ whole genome shotgun (WGS) entry which is preliminary data.</text>
</comment>
<dbReference type="PANTHER" id="PTHR40590:SF1">
    <property type="entry name" value="CYTOPLASMIC PROTEIN"/>
    <property type="match status" value="1"/>
</dbReference>
<dbReference type="OrthoDB" id="9806326at2"/>
<protein>
    <recommendedName>
        <fullName evidence="4">Polysaccharide biosynthesis protein GumN</fullName>
    </recommendedName>
</protein>
<dbReference type="PATRIC" id="fig|401562.3.peg.2442"/>
<dbReference type="Proteomes" id="UP000078272">
    <property type="component" value="Unassembled WGS sequence"/>
</dbReference>
<keyword evidence="1" id="KW-0732">Signal</keyword>
<sequence>MFALASPRPLLRRSAALVAFALLAFPAQAETSTCAKGTSALPALEQSGKLAEAEREAAEVPNGEGRFYRVERANVAPSFLYGTMHLSDPRVLTLPPKARAAFEAASGMVVETTDALDQAVMAKVLLSRPDLTTLPAGQTLDTLVPADEMARLQPELEARAMPLAAIRTLQPWFLATQLLVAPCEMERMKSGAQVLDLALAGEAREAGKPLMGLESAAEQLEALASLPLDLQVDNLVATLDLVDRLPDLFETMTELYLSDRISLIEPATSALAPSGTDDARSIEVTQRFDEAVVHKRNAVMSERLGPLLQRGGLFVAVGALHLPGETGLVESLRRAGWSVTRIP</sequence>
<evidence type="ECO:0008006" key="4">
    <source>
        <dbReference type="Google" id="ProtNLM"/>
    </source>
</evidence>
<dbReference type="Pfam" id="PF01963">
    <property type="entry name" value="TraB_PrgY_gumN"/>
    <property type="match status" value="1"/>
</dbReference>
<feature type="signal peptide" evidence="1">
    <location>
        <begin position="1"/>
        <end position="29"/>
    </location>
</feature>
<organism evidence="2 3">
    <name type="scientific">Aureimonas ureilytica</name>
    <dbReference type="NCBI Taxonomy" id="401562"/>
    <lineage>
        <taxon>Bacteria</taxon>
        <taxon>Pseudomonadati</taxon>
        <taxon>Pseudomonadota</taxon>
        <taxon>Alphaproteobacteria</taxon>
        <taxon>Hyphomicrobiales</taxon>
        <taxon>Aurantimonadaceae</taxon>
        <taxon>Aureimonas</taxon>
    </lineage>
</organism>
<evidence type="ECO:0000313" key="3">
    <source>
        <dbReference type="Proteomes" id="UP000078272"/>
    </source>
</evidence>
<dbReference type="EMBL" id="LDPZ01000027">
    <property type="protein sequence ID" value="KTQ94215.1"/>
    <property type="molecule type" value="Genomic_DNA"/>
</dbReference>
<dbReference type="RefSeq" id="WP_058635522.1">
    <property type="nucleotide sequence ID" value="NZ_LDPZ01000027.1"/>
</dbReference>
<gene>
    <name evidence="2" type="ORF">NS226_14110</name>
</gene>
<evidence type="ECO:0000256" key="1">
    <source>
        <dbReference type="SAM" id="SignalP"/>
    </source>
</evidence>
<dbReference type="InterPro" id="IPR047111">
    <property type="entry name" value="YbaP-like"/>
</dbReference>
<feature type="chain" id="PRO_5008041655" description="Polysaccharide biosynthesis protein GumN" evidence="1">
    <location>
        <begin position="30"/>
        <end position="343"/>
    </location>
</feature>
<reference evidence="2 3" key="1">
    <citation type="journal article" date="2016" name="Front. Microbiol.">
        <title>Genomic Resource of Rice Seed Associated Bacteria.</title>
        <authorList>
            <person name="Midha S."/>
            <person name="Bansal K."/>
            <person name="Sharma S."/>
            <person name="Kumar N."/>
            <person name="Patil P.P."/>
            <person name="Chaudhry V."/>
            <person name="Patil P.B."/>
        </authorList>
    </citation>
    <scope>NUCLEOTIDE SEQUENCE [LARGE SCALE GENOMIC DNA]</scope>
    <source>
        <strain evidence="2 3">NS226</strain>
    </source>
</reference>
<dbReference type="PANTHER" id="PTHR40590">
    <property type="entry name" value="CYTOPLASMIC PROTEIN-RELATED"/>
    <property type="match status" value="1"/>
</dbReference>
<dbReference type="AlphaFoldDB" id="A0A175R714"/>
<name>A0A175R714_9HYPH</name>
<proteinExistence type="predicted"/>